<dbReference type="InterPro" id="IPR013655">
    <property type="entry name" value="PAS_fold_3"/>
</dbReference>
<name>A0AA41X476_9ALTE</name>
<dbReference type="Pfam" id="PF08448">
    <property type="entry name" value="PAS_4"/>
    <property type="match status" value="1"/>
</dbReference>
<reference evidence="6" key="1">
    <citation type="submission" date="2022-07" db="EMBL/GenBank/DDBJ databases">
        <title>Characterization of the Novel Bacterium Alteromonas immobilis LMIT006 and Alteromonas gregis LMIT007.</title>
        <authorList>
            <person name="Lin X."/>
        </authorList>
    </citation>
    <scope>NUCLEOTIDE SEQUENCE</scope>
    <source>
        <strain evidence="6">LMIT007</strain>
    </source>
</reference>
<feature type="domain" description="PAS" evidence="2">
    <location>
        <begin position="69"/>
        <end position="140"/>
    </location>
</feature>
<feature type="transmembrane region" description="Helical" evidence="1">
    <location>
        <begin position="12"/>
        <end position="33"/>
    </location>
</feature>
<dbReference type="PROSITE" id="PS50113">
    <property type="entry name" value="PAC"/>
    <property type="match status" value="1"/>
</dbReference>
<organism evidence="6 7">
    <name type="scientific">Opacimonas viscosa</name>
    <dbReference type="NCBI Taxonomy" id="2961944"/>
    <lineage>
        <taxon>Bacteria</taxon>
        <taxon>Pseudomonadati</taxon>
        <taxon>Pseudomonadota</taxon>
        <taxon>Gammaproteobacteria</taxon>
        <taxon>Alteromonadales</taxon>
        <taxon>Alteromonadaceae</taxon>
        <taxon>Opacimonas</taxon>
    </lineage>
</organism>
<evidence type="ECO:0000256" key="1">
    <source>
        <dbReference type="SAM" id="Phobius"/>
    </source>
</evidence>
<dbReference type="CDD" id="cd01948">
    <property type="entry name" value="EAL"/>
    <property type="match status" value="1"/>
</dbReference>
<dbReference type="SMART" id="SM00091">
    <property type="entry name" value="PAS"/>
    <property type="match status" value="2"/>
</dbReference>
<dbReference type="EMBL" id="JANATA010000031">
    <property type="protein sequence ID" value="MCP3429708.1"/>
    <property type="molecule type" value="Genomic_DNA"/>
</dbReference>
<dbReference type="PROSITE" id="PS50887">
    <property type="entry name" value="GGDEF"/>
    <property type="match status" value="1"/>
</dbReference>
<dbReference type="SUPFAM" id="SSF141868">
    <property type="entry name" value="EAL domain-like"/>
    <property type="match status" value="1"/>
</dbReference>
<dbReference type="InterPro" id="IPR000160">
    <property type="entry name" value="GGDEF_dom"/>
</dbReference>
<dbReference type="Proteomes" id="UP001165413">
    <property type="component" value="Unassembled WGS sequence"/>
</dbReference>
<dbReference type="PANTHER" id="PTHR44757">
    <property type="entry name" value="DIGUANYLATE CYCLASE DGCP"/>
    <property type="match status" value="1"/>
</dbReference>
<dbReference type="RefSeq" id="WP_254102385.1">
    <property type="nucleotide sequence ID" value="NZ_JANATA010000031.1"/>
</dbReference>
<dbReference type="SMART" id="SM00052">
    <property type="entry name" value="EAL"/>
    <property type="match status" value="1"/>
</dbReference>
<keyword evidence="1" id="KW-0472">Membrane</keyword>
<dbReference type="InterPro" id="IPR013656">
    <property type="entry name" value="PAS_4"/>
</dbReference>
<comment type="caution">
    <text evidence="6">The sequence shown here is derived from an EMBL/GenBank/DDBJ whole genome shotgun (WGS) entry which is preliminary data.</text>
</comment>
<protein>
    <submittedName>
        <fullName evidence="6">EAL domain-containing protein</fullName>
    </submittedName>
</protein>
<evidence type="ECO:0000259" key="4">
    <source>
        <dbReference type="PROSITE" id="PS50883"/>
    </source>
</evidence>
<dbReference type="CDD" id="cd01949">
    <property type="entry name" value="GGDEF"/>
    <property type="match status" value="1"/>
</dbReference>
<dbReference type="SUPFAM" id="SSF55785">
    <property type="entry name" value="PYP-like sensor domain (PAS domain)"/>
    <property type="match status" value="2"/>
</dbReference>
<dbReference type="SMART" id="SM00086">
    <property type="entry name" value="PAC"/>
    <property type="match status" value="1"/>
</dbReference>
<dbReference type="SUPFAM" id="SSF55073">
    <property type="entry name" value="Nucleotide cyclase"/>
    <property type="match status" value="1"/>
</dbReference>
<dbReference type="AlphaFoldDB" id="A0AA41X476"/>
<dbReference type="InterPro" id="IPR001633">
    <property type="entry name" value="EAL_dom"/>
</dbReference>
<dbReference type="Pfam" id="PF08447">
    <property type="entry name" value="PAS_3"/>
    <property type="match status" value="1"/>
</dbReference>
<evidence type="ECO:0000313" key="6">
    <source>
        <dbReference type="EMBL" id="MCP3429708.1"/>
    </source>
</evidence>
<keyword evidence="7" id="KW-1185">Reference proteome</keyword>
<dbReference type="CDD" id="cd00130">
    <property type="entry name" value="PAS"/>
    <property type="match status" value="1"/>
</dbReference>
<dbReference type="InterPro" id="IPR000700">
    <property type="entry name" value="PAS-assoc_C"/>
</dbReference>
<dbReference type="NCBIfam" id="TIGR00254">
    <property type="entry name" value="GGDEF"/>
    <property type="match status" value="1"/>
</dbReference>
<evidence type="ECO:0000259" key="2">
    <source>
        <dbReference type="PROSITE" id="PS50112"/>
    </source>
</evidence>
<dbReference type="InterPro" id="IPR043128">
    <property type="entry name" value="Rev_trsase/Diguanyl_cyclase"/>
</dbReference>
<dbReference type="Gene3D" id="3.20.20.450">
    <property type="entry name" value="EAL domain"/>
    <property type="match status" value="1"/>
</dbReference>
<dbReference type="Pfam" id="PF00990">
    <property type="entry name" value="GGDEF"/>
    <property type="match status" value="1"/>
</dbReference>
<dbReference type="SMART" id="SM00267">
    <property type="entry name" value="GGDEF"/>
    <property type="match status" value="1"/>
</dbReference>
<dbReference type="InterPro" id="IPR035919">
    <property type="entry name" value="EAL_sf"/>
</dbReference>
<dbReference type="Gene3D" id="3.30.70.270">
    <property type="match status" value="1"/>
</dbReference>
<dbReference type="Gene3D" id="3.30.450.20">
    <property type="entry name" value="PAS domain"/>
    <property type="match status" value="2"/>
</dbReference>
<evidence type="ECO:0000259" key="3">
    <source>
        <dbReference type="PROSITE" id="PS50113"/>
    </source>
</evidence>
<dbReference type="InterPro" id="IPR052155">
    <property type="entry name" value="Biofilm_reg_signaling"/>
</dbReference>
<gene>
    <name evidence="6" type="ORF">NLF92_12245</name>
</gene>
<dbReference type="PROSITE" id="PS50112">
    <property type="entry name" value="PAS"/>
    <property type="match status" value="1"/>
</dbReference>
<feature type="domain" description="EAL" evidence="4">
    <location>
        <begin position="507"/>
        <end position="761"/>
    </location>
</feature>
<feature type="transmembrane region" description="Helical" evidence="1">
    <location>
        <begin position="39"/>
        <end position="59"/>
    </location>
</feature>
<evidence type="ECO:0000313" key="7">
    <source>
        <dbReference type="Proteomes" id="UP001165413"/>
    </source>
</evidence>
<accession>A0AA41X476</accession>
<evidence type="ECO:0000259" key="5">
    <source>
        <dbReference type="PROSITE" id="PS50887"/>
    </source>
</evidence>
<dbReference type="InterPro" id="IPR035965">
    <property type="entry name" value="PAS-like_dom_sf"/>
</dbReference>
<dbReference type="InterPro" id="IPR000014">
    <property type="entry name" value="PAS"/>
</dbReference>
<sequence>MLNVTNLSKTSTVYLGIIMAGISTIATAITFSLDLNATATLQSLAVVFLFNVGGVLFVLQHIRRCLRQHTQILGQVLDQINDVIVIKDFAGNFVYCNEVVGKLYNADPRDMVGKDDFYYTQNREQADFFKQNVQSIMTKMEKEEVFESSTDAVTGEIKHFHSIKIPFIDAQQQKRIMVIAKDVTEITQLKEEADRNKRRLEHVLDVSEEGLWEWHVQTNQVLHNDRWEAITQVERSENTFAEFENKVLPDDLPLIHNALTALLENNQPYNIEFRMRLDDGRIIWIWDRGQVAEFDEEGNPKLVVGIILDITEQKQDKEKIVRLAFYDQLTGLINRAEMEGRLQSAMTQSQHSKHYNAVLFLDLDRFKLLNDSYGHHMGDKLLIEVAQRLKAIDICEHVISRFGGDEFVILLPALGSDKVESFALAEKYAQAVLSSISEVHYLCSDMQDVELKYSITGSIGGIVFANSDLIAGKLIQLADMALYRAKAAGGNNVLLFNTDMQDELTKSSELQRDMNQSIADQDFVIHLQPKLNRDKQIIGAEALVRWEHPTKGLVGPYDFIALAEESNLIIAIGYQVLQRACEQLERWQAEPASAHLTIAVNLSAKQIWQSYFVEEFIAVTEQYNINRENLIVEVTESVLIQDLNDATTKLSQLKEFGVTISLDDFGTGYSSMSYLRSLPIDELKIDHSFVKDINHDAQAYLVVKSIIDLARNFNLKIVAEGVEEEAQFSMLNEYNVDTYQGFFFSKPISESAFIEVLKENQRAYPLPPRKQHQQVLYSLRNESLESF</sequence>
<dbReference type="InterPro" id="IPR029787">
    <property type="entry name" value="Nucleotide_cyclase"/>
</dbReference>
<feature type="domain" description="GGDEF" evidence="5">
    <location>
        <begin position="354"/>
        <end position="498"/>
    </location>
</feature>
<feature type="domain" description="PAC" evidence="3">
    <location>
        <begin position="269"/>
        <end position="322"/>
    </location>
</feature>
<keyword evidence="1" id="KW-0812">Transmembrane</keyword>
<dbReference type="PROSITE" id="PS50883">
    <property type="entry name" value="EAL"/>
    <property type="match status" value="1"/>
</dbReference>
<keyword evidence="1" id="KW-1133">Transmembrane helix</keyword>
<dbReference type="InterPro" id="IPR001610">
    <property type="entry name" value="PAC"/>
</dbReference>
<dbReference type="PANTHER" id="PTHR44757:SF2">
    <property type="entry name" value="BIOFILM ARCHITECTURE MAINTENANCE PROTEIN MBAA"/>
    <property type="match status" value="1"/>
</dbReference>
<proteinExistence type="predicted"/>
<dbReference type="NCBIfam" id="TIGR00229">
    <property type="entry name" value="sensory_box"/>
    <property type="match status" value="2"/>
</dbReference>
<dbReference type="Pfam" id="PF00563">
    <property type="entry name" value="EAL"/>
    <property type="match status" value="1"/>
</dbReference>